<dbReference type="KEGG" id="pry:Prubr_14950"/>
<dbReference type="PANTHER" id="PTHR30290:SF83">
    <property type="entry name" value="ABC TRANSPORTER SUBSTRATE-BINDING PROTEIN"/>
    <property type="match status" value="1"/>
</dbReference>
<evidence type="ECO:0000259" key="4">
    <source>
        <dbReference type="Pfam" id="PF00496"/>
    </source>
</evidence>
<dbReference type="Gene3D" id="3.40.190.10">
    <property type="entry name" value="Periplasmic binding protein-like II"/>
    <property type="match status" value="1"/>
</dbReference>
<dbReference type="PIRSF" id="PIRSF002741">
    <property type="entry name" value="MppA"/>
    <property type="match status" value="1"/>
</dbReference>
<name>A0A810MV84_9ACTN</name>
<keyword evidence="3" id="KW-0732">Signal</keyword>
<dbReference type="EMBL" id="AP023359">
    <property type="protein sequence ID" value="BCJ64474.1"/>
    <property type="molecule type" value="Genomic_DNA"/>
</dbReference>
<keyword evidence="6" id="KW-1185">Reference proteome</keyword>
<sequence>MLPFPPWRAEWPRCGTAGGKEKDVRRKLGALSAGVLAVALVATGCSETTDSEDGNGEAVVQTGTIATDPAESQGPAKEVPGATKGGVVKILHESEFAHLDPQKIYVSDALSFATQFARTLTGYKEDGTGKLRLVGDLATNAGEDVNSDCKTWKYTLKDGLKFDDGSPITAQDVVYGISRSFDPDWGDGPLYLQQWLADSTEYNTTYKGPFQSAGAQVPGVTVEGNTITFTFAKPRCETPYAVAMPTTAPVPAAKDTKADYDLKPVSSGPYMIQEHQYDQFINLVRNPHWDAATDPIRNAYPDGIRVEFGTNAETASNRIIANAPDDQSAIMWSNVPAANLPKTQSGEVAERVAKGPSQYVEYLYINNLRVTDLKVRQALNYAVDRDALIKQTGGIHSFGASLMSPTLSGYKDYNAYDGGQTGDVEKAKELLGGQTVKLTYAFPNTAAHQNRAALYKEMLAKAGFDIVLNPLDSATYYATVGTKTNQFDLIRGGWGADWPSAATVFPALFDGRSIRDTGNNNLAYFNAEDVNTEIDRIQTLPVAEAEGAWQALDEKIMREHAPVVPLWYIGNYEMFGSKIGGTFLSDSFGHLTLNTIFVKP</sequence>
<dbReference type="GO" id="GO:0043190">
    <property type="term" value="C:ATP-binding cassette (ABC) transporter complex"/>
    <property type="evidence" value="ECO:0007669"/>
    <property type="project" value="InterPro"/>
</dbReference>
<dbReference type="PROSITE" id="PS01040">
    <property type="entry name" value="SBP_BACTERIAL_5"/>
    <property type="match status" value="1"/>
</dbReference>
<proteinExistence type="inferred from homology"/>
<feature type="domain" description="Solute-binding protein family 5" evidence="4">
    <location>
        <begin position="133"/>
        <end position="512"/>
    </location>
</feature>
<evidence type="ECO:0000256" key="2">
    <source>
        <dbReference type="ARBA" id="ARBA00005695"/>
    </source>
</evidence>
<reference evidence="5" key="1">
    <citation type="submission" date="2020-08" db="EMBL/GenBank/DDBJ databases">
        <title>Whole genome shotgun sequence of Polymorphospora rubra NBRC 101157.</title>
        <authorList>
            <person name="Komaki H."/>
            <person name="Tamura T."/>
        </authorList>
    </citation>
    <scope>NUCLEOTIDE SEQUENCE</scope>
    <source>
        <strain evidence="5">NBRC 101157</strain>
    </source>
</reference>
<dbReference type="AlphaFoldDB" id="A0A810MV84"/>
<evidence type="ECO:0000256" key="3">
    <source>
        <dbReference type="ARBA" id="ARBA00022729"/>
    </source>
</evidence>
<accession>A0A810MV84</accession>
<dbReference type="GO" id="GO:0042597">
    <property type="term" value="C:periplasmic space"/>
    <property type="evidence" value="ECO:0007669"/>
    <property type="project" value="UniProtKB-ARBA"/>
</dbReference>
<dbReference type="Gene3D" id="3.10.105.10">
    <property type="entry name" value="Dipeptide-binding Protein, Domain 3"/>
    <property type="match status" value="1"/>
</dbReference>
<comment type="similarity">
    <text evidence="2">Belongs to the bacterial solute-binding protein 5 family.</text>
</comment>
<dbReference type="CDD" id="cd08506">
    <property type="entry name" value="PBP2_clavulanate_OppA2"/>
    <property type="match status" value="1"/>
</dbReference>
<dbReference type="PANTHER" id="PTHR30290">
    <property type="entry name" value="PERIPLASMIC BINDING COMPONENT OF ABC TRANSPORTER"/>
    <property type="match status" value="1"/>
</dbReference>
<comment type="subcellular location">
    <subcellularLocation>
        <location evidence="1">Cell membrane</location>
        <topology evidence="1">Lipid-anchor</topology>
    </subcellularLocation>
</comment>
<dbReference type="GO" id="GO:1904680">
    <property type="term" value="F:peptide transmembrane transporter activity"/>
    <property type="evidence" value="ECO:0007669"/>
    <property type="project" value="TreeGrafter"/>
</dbReference>
<dbReference type="InterPro" id="IPR039424">
    <property type="entry name" value="SBP_5"/>
</dbReference>
<dbReference type="SUPFAM" id="SSF53850">
    <property type="entry name" value="Periplasmic binding protein-like II"/>
    <property type="match status" value="1"/>
</dbReference>
<evidence type="ECO:0000313" key="5">
    <source>
        <dbReference type="EMBL" id="BCJ64474.1"/>
    </source>
</evidence>
<dbReference type="InterPro" id="IPR030678">
    <property type="entry name" value="Peptide/Ni-bd"/>
</dbReference>
<evidence type="ECO:0000313" key="6">
    <source>
        <dbReference type="Proteomes" id="UP000680866"/>
    </source>
</evidence>
<organism evidence="5 6">
    <name type="scientific">Polymorphospora rubra</name>
    <dbReference type="NCBI Taxonomy" id="338584"/>
    <lineage>
        <taxon>Bacteria</taxon>
        <taxon>Bacillati</taxon>
        <taxon>Actinomycetota</taxon>
        <taxon>Actinomycetes</taxon>
        <taxon>Micromonosporales</taxon>
        <taxon>Micromonosporaceae</taxon>
        <taxon>Polymorphospora</taxon>
    </lineage>
</organism>
<evidence type="ECO:0000256" key="1">
    <source>
        <dbReference type="ARBA" id="ARBA00004193"/>
    </source>
</evidence>
<gene>
    <name evidence="5" type="ORF">Prubr_14950</name>
</gene>
<dbReference type="InterPro" id="IPR023765">
    <property type="entry name" value="SBP_5_CS"/>
</dbReference>
<dbReference type="Proteomes" id="UP000680866">
    <property type="component" value="Chromosome"/>
</dbReference>
<dbReference type="InterPro" id="IPR000914">
    <property type="entry name" value="SBP_5_dom"/>
</dbReference>
<dbReference type="GO" id="GO:0015833">
    <property type="term" value="P:peptide transport"/>
    <property type="evidence" value="ECO:0007669"/>
    <property type="project" value="TreeGrafter"/>
</dbReference>
<dbReference type="Pfam" id="PF00496">
    <property type="entry name" value="SBP_bac_5"/>
    <property type="match status" value="1"/>
</dbReference>
<protein>
    <submittedName>
        <fullName evidence="5">ABC transporter</fullName>
    </submittedName>
</protein>